<organism evidence="2 3">
    <name type="scientific">Caballeronia arvi</name>
    <dbReference type="NCBI Taxonomy" id="1777135"/>
    <lineage>
        <taxon>Bacteria</taxon>
        <taxon>Pseudomonadati</taxon>
        <taxon>Pseudomonadota</taxon>
        <taxon>Betaproteobacteria</taxon>
        <taxon>Burkholderiales</taxon>
        <taxon>Burkholderiaceae</taxon>
        <taxon>Caballeronia</taxon>
    </lineage>
</organism>
<evidence type="ECO:0000313" key="3">
    <source>
        <dbReference type="Proteomes" id="UP000055019"/>
    </source>
</evidence>
<comment type="caution">
    <text evidence="2">The sequence shown here is derived from an EMBL/GenBank/DDBJ whole genome shotgun (WGS) entry which is preliminary data.</text>
</comment>
<evidence type="ECO:0000256" key="1">
    <source>
        <dbReference type="SAM" id="MobiDB-lite"/>
    </source>
</evidence>
<proteinExistence type="predicted"/>
<accession>A0A158L6M1</accession>
<evidence type="ECO:0000313" key="2">
    <source>
        <dbReference type="EMBL" id="SAL89007.1"/>
    </source>
</evidence>
<keyword evidence="3" id="KW-1185">Reference proteome</keyword>
<dbReference type="EMBL" id="FCOM02000263">
    <property type="protein sequence ID" value="SAL89007.1"/>
    <property type="molecule type" value="Genomic_DNA"/>
</dbReference>
<feature type="region of interest" description="Disordered" evidence="1">
    <location>
        <begin position="24"/>
        <end position="48"/>
    </location>
</feature>
<sequence>MAPALDMALSLMLSTIGIEWGEADERSDLSPGEGAEFRQKGDQRGGGAFADARGGAQQGLGLAPEFVGVQEGVDVAIGVLDALFEEADEFIDAGEGGFVGAFASVLLGGEHIDELSAAQDKSLQLLGLLVVQGPHGRLDGCAEVRDDTRIDAIGFSLLAVGSGEVAHPLGIDRDRRQAGLAQGFQDGAFELSGGFEHDQLRLERCEACDELGETFGRIGDAKGLAGLVIGDVEELAADIDADEQRRGESGLDLVHHSTHTCKDTSSRLIQLSGFGAVRRSGATGFLSGCKPM</sequence>
<dbReference type="AlphaFoldDB" id="A0A158L6M1"/>
<name>A0A158L6M1_9BURK</name>
<dbReference type="Proteomes" id="UP000055019">
    <property type="component" value="Unassembled WGS sequence"/>
</dbReference>
<protein>
    <submittedName>
        <fullName evidence="2">Uncharacterized protein</fullName>
    </submittedName>
</protein>
<gene>
    <name evidence="2" type="ORF">AWB74_08857</name>
</gene>
<reference evidence="2" key="1">
    <citation type="submission" date="2016-01" db="EMBL/GenBank/DDBJ databases">
        <authorList>
            <person name="Peeters C."/>
        </authorList>
    </citation>
    <scope>NUCLEOTIDE SEQUENCE [LARGE SCALE GENOMIC DNA]</scope>
    <source>
        <strain evidence="2">LMG 29317</strain>
    </source>
</reference>